<dbReference type="InterPro" id="IPR044867">
    <property type="entry name" value="DEUBAD_dom"/>
</dbReference>
<keyword evidence="3" id="KW-0678">Repressor</keyword>
<keyword evidence="7" id="KW-0805">Transcription regulation</keyword>
<feature type="region of interest" description="Disordered" evidence="10">
    <location>
        <begin position="1"/>
        <end position="27"/>
    </location>
</feature>
<dbReference type="OMA" id="SKQPKMA"/>
<feature type="compositionally biased region" description="Polar residues" evidence="10">
    <location>
        <begin position="548"/>
        <end position="567"/>
    </location>
</feature>
<evidence type="ECO:0000256" key="10">
    <source>
        <dbReference type="SAM" id="MobiDB-lite"/>
    </source>
</evidence>
<evidence type="ECO:0000256" key="8">
    <source>
        <dbReference type="ARBA" id="ARBA00023163"/>
    </source>
</evidence>
<feature type="region of interest" description="Disordered" evidence="10">
    <location>
        <begin position="1273"/>
        <end position="1339"/>
    </location>
</feature>
<keyword evidence="6" id="KW-0862">Zinc</keyword>
<protein>
    <submittedName>
        <fullName evidence="13">CSON002881 protein</fullName>
    </submittedName>
</protein>
<dbReference type="Pfam" id="PF13922">
    <property type="entry name" value="PHD_3"/>
    <property type="match status" value="1"/>
</dbReference>
<keyword evidence="9" id="KW-0539">Nucleus</keyword>
<dbReference type="PROSITE" id="PS51916">
    <property type="entry name" value="DEUBAD"/>
    <property type="match status" value="1"/>
</dbReference>
<evidence type="ECO:0000256" key="2">
    <source>
        <dbReference type="ARBA" id="ARBA00006391"/>
    </source>
</evidence>
<comment type="similarity">
    <text evidence="2">Belongs to the Asx family.</text>
</comment>
<dbReference type="GO" id="GO:0035517">
    <property type="term" value="C:PR-DUB complex"/>
    <property type="evidence" value="ECO:0007669"/>
    <property type="project" value="TreeGrafter"/>
</dbReference>
<feature type="region of interest" description="Disordered" evidence="10">
    <location>
        <begin position="522"/>
        <end position="567"/>
    </location>
</feature>
<feature type="compositionally biased region" description="Polar residues" evidence="10">
    <location>
        <begin position="1293"/>
        <end position="1304"/>
    </location>
</feature>
<feature type="compositionally biased region" description="Polar residues" evidence="10">
    <location>
        <begin position="466"/>
        <end position="482"/>
    </location>
</feature>
<feature type="compositionally biased region" description="Polar residues" evidence="10">
    <location>
        <begin position="1191"/>
        <end position="1201"/>
    </location>
</feature>
<feature type="region of interest" description="Disordered" evidence="10">
    <location>
        <begin position="99"/>
        <end position="144"/>
    </location>
</feature>
<dbReference type="Pfam" id="PF13919">
    <property type="entry name" value="ASXH"/>
    <property type="match status" value="1"/>
</dbReference>
<evidence type="ECO:0000313" key="13">
    <source>
        <dbReference type="EMBL" id="SSX30800.1"/>
    </source>
</evidence>
<dbReference type="PANTHER" id="PTHR13578">
    <property type="entry name" value="ADDITIONAL SEX COMBS LIKE PROTEIN ASXL"/>
    <property type="match status" value="1"/>
</dbReference>
<feature type="compositionally biased region" description="Low complexity" evidence="10">
    <location>
        <begin position="630"/>
        <end position="645"/>
    </location>
</feature>
<accession>A0A336MLI2</accession>
<feature type="compositionally biased region" description="Polar residues" evidence="10">
    <location>
        <begin position="1312"/>
        <end position="1339"/>
    </location>
</feature>
<dbReference type="InterPro" id="IPR026905">
    <property type="entry name" value="ASX-like_PHD"/>
</dbReference>
<dbReference type="EMBL" id="UFQS01001491">
    <property type="protein sequence ID" value="SSX11231.1"/>
    <property type="molecule type" value="Genomic_DNA"/>
</dbReference>
<evidence type="ECO:0000313" key="12">
    <source>
        <dbReference type="EMBL" id="SSX11231.1"/>
    </source>
</evidence>
<evidence type="ECO:0000259" key="11">
    <source>
        <dbReference type="PROSITE" id="PS51916"/>
    </source>
</evidence>
<evidence type="ECO:0000256" key="1">
    <source>
        <dbReference type="ARBA" id="ARBA00004123"/>
    </source>
</evidence>
<keyword evidence="8" id="KW-0804">Transcription</keyword>
<dbReference type="GO" id="GO:0003682">
    <property type="term" value="F:chromatin binding"/>
    <property type="evidence" value="ECO:0007669"/>
    <property type="project" value="TreeGrafter"/>
</dbReference>
<evidence type="ECO:0000256" key="7">
    <source>
        <dbReference type="ARBA" id="ARBA00023015"/>
    </source>
</evidence>
<feature type="compositionally biased region" description="Polar residues" evidence="10">
    <location>
        <begin position="445"/>
        <end position="457"/>
    </location>
</feature>
<feature type="region of interest" description="Disordered" evidence="10">
    <location>
        <begin position="581"/>
        <end position="602"/>
    </location>
</feature>
<feature type="region of interest" description="Disordered" evidence="10">
    <location>
        <begin position="1191"/>
        <end position="1237"/>
    </location>
</feature>
<dbReference type="GO" id="GO:0009887">
    <property type="term" value="P:animal organ morphogenesis"/>
    <property type="evidence" value="ECO:0007669"/>
    <property type="project" value="TreeGrafter"/>
</dbReference>
<keyword evidence="5" id="KW-0863">Zinc-finger</keyword>
<keyword evidence="4" id="KW-0479">Metal-binding</keyword>
<gene>
    <name evidence="13" type="primary">CSON002881</name>
</gene>
<organism evidence="13">
    <name type="scientific">Culicoides sonorensis</name>
    <name type="common">Biting midge</name>
    <dbReference type="NCBI Taxonomy" id="179676"/>
    <lineage>
        <taxon>Eukaryota</taxon>
        <taxon>Metazoa</taxon>
        <taxon>Ecdysozoa</taxon>
        <taxon>Arthropoda</taxon>
        <taxon>Hexapoda</taxon>
        <taxon>Insecta</taxon>
        <taxon>Pterygota</taxon>
        <taxon>Neoptera</taxon>
        <taxon>Endopterygota</taxon>
        <taxon>Diptera</taxon>
        <taxon>Nematocera</taxon>
        <taxon>Chironomoidea</taxon>
        <taxon>Ceratopogonidae</taxon>
        <taxon>Ceratopogoninae</taxon>
        <taxon>Culicoides</taxon>
        <taxon>Monoculicoides</taxon>
    </lineage>
</organism>
<evidence type="ECO:0000256" key="9">
    <source>
        <dbReference type="ARBA" id="ARBA00023242"/>
    </source>
</evidence>
<dbReference type="GO" id="GO:0003677">
    <property type="term" value="F:DNA binding"/>
    <property type="evidence" value="ECO:0007669"/>
    <property type="project" value="InterPro"/>
</dbReference>
<feature type="compositionally biased region" description="Basic residues" evidence="10">
    <location>
        <begin position="107"/>
        <end position="116"/>
    </location>
</feature>
<name>A0A336MLI2_CULSO</name>
<feature type="compositionally biased region" description="Polar residues" evidence="10">
    <location>
        <begin position="522"/>
        <end position="541"/>
    </location>
</feature>
<proteinExistence type="inferred from homology"/>
<feature type="domain" description="DEUBAD" evidence="11">
    <location>
        <begin position="196"/>
        <end position="315"/>
    </location>
</feature>
<feature type="compositionally biased region" description="Low complexity" evidence="10">
    <location>
        <begin position="1273"/>
        <end position="1292"/>
    </location>
</feature>
<reference evidence="13" key="2">
    <citation type="submission" date="2018-07" db="EMBL/GenBank/DDBJ databases">
        <authorList>
            <person name="Quirk P.G."/>
            <person name="Krulwich T.A."/>
        </authorList>
    </citation>
    <scope>NUCLEOTIDE SEQUENCE</scope>
</reference>
<dbReference type="InterPro" id="IPR028020">
    <property type="entry name" value="ASX_DEUBAD_dom"/>
</dbReference>
<dbReference type="VEuPathDB" id="VectorBase:CSON002881"/>
<dbReference type="PANTHER" id="PTHR13578:SF20">
    <property type="entry name" value="POLYCOMB PROTEIN ASX"/>
    <property type="match status" value="1"/>
</dbReference>
<dbReference type="EMBL" id="UFQT01001491">
    <property type="protein sequence ID" value="SSX30800.1"/>
    <property type="molecule type" value="Genomic_DNA"/>
</dbReference>
<evidence type="ECO:0000256" key="4">
    <source>
        <dbReference type="ARBA" id="ARBA00022723"/>
    </source>
</evidence>
<feature type="region of interest" description="Disordered" evidence="10">
    <location>
        <begin position="401"/>
        <end position="421"/>
    </location>
</feature>
<evidence type="ECO:0000256" key="3">
    <source>
        <dbReference type="ARBA" id="ARBA00022491"/>
    </source>
</evidence>
<evidence type="ECO:0000256" key="6">
    <source>
        <dbReference type="ARBA" id="ARBA00022833"/>
    </source>
</evidence>
<feature type="compositionally biased region" description="Polar residues" evidence="10">
    <location>
        <begin position="401"/>
        <end position="415"/>
    </location>
</feature>
<feature type="compositionally biased region" description="Polar residues" evidence="10">
    <location>
        <begin position="588"/>
        <end position="602"/>
    </location>
</feature>
<feature type="compositionally biased region" description="Low complexity" evidence="10">
    <location>
        <begin position="1209"/>
        <end position="1229"/>
    </location>
</feature>
<dbReference type="InterPro" id="IPR024811">
    <property type="entry name" value="ASX/ASX-like"/>
</dbReference>
<sequence length="1556" mass="171153">MECDVSPADYLQQQQQTQSFEEKDPLELQQLKTEQEENHLQNVSVETEDLFKQDPNCSGTVTYDTPSISGVITTISGQKIPTAVVVDAADHVSSVEKNETVVSQTPRHTHHLRKPVPKPQPLVQNIKSNSNHHHHHPHRQKSTNIAAEQNQASTMREVLASIPGFNIKPSRRSKKKMSTAAQLAQTHEGCIDLETPDSILVGTNLRALLNNNTFSILPPLYQHKLIQLLPSVDRPTDILINPEPPVVPQSIELKSSSLNNEFFNRACLEWRDRLAEGEFTPENQVKLKTEAEKEKSKLDPWKLKHFEPIWGEKGKASTTTNFCSSSTLKSEVVKEEKQELDRPALKTTIKLRPTTSIASSSTATPSTLASMIKTSPVNYTTTTCVSVTSPKRTRTIGAMTRSSAAVMQQTPSKSPSAVPDLLPIRTKPIRSLYAATSADAPLNAMSENENQQQQTIKTEIDESDSNNRLSYPVNNLKRSLSTDNDEGITAKVYKAEKRSEQTMTITSYEQNNERKHEITLQESTSMDSEQYSEASNPQNPSGFIFDESSGTPSENNKSAPVSNFSENSQLENLNEADLFYKSDKSSPDESPQIETTEDGQTIEQEDIQYIYQSEVSCGANEDISASVEPNSNSSGTSNSNTTTETENNCTIEQQNHQLNDEHHYQQSTFHHTIQQSNMHHIDNNQIEIVNCDNLGDIMQQVQDPQNSTPDEPSIISGETQRDTITMEELGIRVHNEEIVADQDATADELMPSIQNMDNIQLDDPDQMDEHLTDAVNYVLESGEMAEETIESSLSVPVEEDVKPQVYEMPKNYNAITTSSQGITLISQHPSIQVAHIQDKQMHQAQVQQHAIQQKQLQQQQQALSLKHMNVDGNTFIVPSANEYVTYDKQGSTTSGSNRYQNVRIIQQPGESSRTILRSQSPQSLTSAQEQILQAEILFEAPATAEVKTEPDLVIERSQGTTDMEVSSSMISTNSNQPMHNIRTEQLCDPNSLVNVIPTSMGAGGGNMGLVSSGGNIIVATSNSIRTPINTSQFSTICIPSSAGVPIQTSNTGTTKAIQLNHNFLIQKQQQPQNQQQQIHHHIAPTQVPTTAIQQLNNKMPKQIIYTHHPTTIVKQENTGATLQQGTAYPKQKIIMSSANIQQKSVTQQQQQVTLSSNNQAQHLQQQQQQQITIPQTTRTTAFAQRVTHQTARLPGTQQVTVRPQKKDSNSINSIISNKGRGGRTNNSGGRPPPGAVNLERSYQICQAVILNSPNRHQLKAQLRPPQEFLASAAAAKNKNHSNSESTTTTSTTVGNKNILVTKTINSEKEKTQYGNVTSSNKSSRPQFQQKKTTYIQRQQSPNLIVRQVYQTPGTNNTGTVVAANPTQHVQRINLQSISNPSSEQHIGTASIVNNGNGQYVLVQRTGIIQESGQQRASSAPPSSRLAAPTIQNQIHGINGIPLNIAGRGRPASVDIDTNISDQSPNPGVQAVTRRGPNQGIPYSDASTDPNLQNFAVTGENSNSSSASSLGGSSGIGVNSEHNCHCSLNAMVICQQCGAFTHEDCQKQKLCVACVIR</sequence>
<feature type="compositionally biased region" description="Basic residues" evidence="10">
    <location>
        <begin position="130"/>
        <end position="141"/>
    </location>
</feature>
<comment type="subcellular location">
    <subcellularLocation>
        <location evidence="1">Nucleus</location>
    </subcellularLocation>
</comment>
<feature type="region of interest" description="Disordered" evidence="10">
    <location>
        <begin position="623"/>
        <end position="645"/>
    </location>
</feature>
<reference evidence="12" key="1">
    <citation type="submission" date="2018-04" db="EMBL/GenBank/DDBJ databases">
        <authorList>
            <person name="Go L.Y."/>
            <person name="Mitchell J.A."/>
        </authorList>
    </citation>
    <scope>NUCLEOTIDE SEQUENCE</scope>
    <source>
        <tissue evidence="12">Whole organism</tissue>
    </source>
</reference>
<dbReference type="GO" id="GO:0008270">
    <property type="term" value="F:zinc ion binding"/>
    <property type="evidence" value="ECO:0007669"/>
    <property type="project" value="UniProtKB-KW"/>
</dbReference>
<dbReference type="GO" id="GO:0045944">
    <property type="term" value="P:positive regulation of transcription by RNA polymerase II"/>
    <property type="evidence" value="ECO:0007669"/>
    <property type="project" value="TreeGrafter"/>
</dbReference>
<evidence type="ECO:0000256" key="5">
    <source>
        <dbReference type="ARBA" id="ARBA00022771"/>
    </source>
</evidence>
<feature type="region of interest" description="Disordered" evidence="10">
    <location>
        <begin position="440"/>
        <end position="482"/>
    </location>
</feature>